<dbReference type="AlphaFoldDB" id="A0A9X4MAI4"/>
<protein>
    <submittedName>
        <fullName evidence="4">Tetratricopeptide repeat protein</fullName>
    </submittedName>
</protein>
<dbReference type="InterPro" id="IPR011990">
    <property type="entry name" value="TPR-like_helical_dom_sf"/>
</dbReference>
<dbReference type="Gene3D" id="1.25.40.10">
    <property type="entry name" value="Tetratricopeptide repeat domain"/>
    <property type="match status" value="4"/>
</dbReference>
<feature type="repeat" description="TPR" evidence="3">
    <location>
        <begin position="385"/>
        <end position="418"/>
    </location>
</feature>
<feature type="repeat" description="TPR" evidence="3">
    <location>
        <begin position="487"/>
        <end position="520"/>
    </location>
</feature>
<dbReference type="Pfam" id="PF13181">
    <property type="entry name" value="TPR_8"/>
    <property type="match status" value="1"/>
</dbReference>
<dbReference type="Pfam" id="PF07719">
    <property type="entry name" value="TPR_2"/>
    <property type="match status" value="1"/>
</dbReference>
<sequence>MQLLSDAIATEFYNFGMIGSSIQSNGRAMQYTGNAWDKDALKNPETEYKQLLGLLRHKQDFGMLFVRCSPAEGEQIIKRTRTDITNQKIFVLRLDRPIPDFYEMIVNEPDLHEANLLFITGIEEFLENKVDHPENRELNAKLTAIPRPLAHLLQLQSKLKESFSICFVFLLPLFALKFFVNSHPEFWGDNVEVFEFPTDMELMRQETFRWVSDDRYETYAQITEEERDRKFDDLQKLIAAQPLISERRIELLLEQGGLLVAGNRCQEAILNCDLALQIRLDNHLAWYNRAVALDLCSHHEEAVENYRQAINYKEDFYAAWHNLGTSLSMLGRYEEAINSYNIALSYKPDYYYSYGGKGLVCSVLGRYEEAIEHCEKALALKPDYVQGWFSHAYALESIGRYGEAVASYDRALEYKPYDHQIWYSRAKALEQWGNYTEAIASYDQALELRPDDYYAWNNRGLVLSKLELYEGAIASHDRALEINPDDHFAWYSRGNALSGLGLLEEAIASYDRAIQISPQEPQVWQSRKLTLRRLGFE</sequence>
<reference evidence="4" key="1">
    <citation type="submission" date="2019-05" db="EMBL/GenBank/DDBJ databases">
        <title>Whole genome sequencing of Pseudanabaena catenata USMAC16.</title>
        <authorList>
            <person name="Khan Z."/>
            <person name="Omar W.M."/>
            <person name="Convey P."/>
            <person name="Merican F."/>
            <person name="Najimudin N."/>
        </authorList>
    </citation>
    <scope>NUCLEOTIDE SEQUENCE</scope>
    <source>
        <strain evidence="4">USMAC16</strain>
    </source>
</reference>
<dbReference type="Proteomes" id="UP001152872">
    <property type="component" value="Unassembled WGS sequence"/>
</dbReference>
<dbReference type="PANTHER" id="PTHR44943">
    <property type="entry name" value="CELLULOSE SYNTHASE OPERON PROTEIN C"/>
    <property type="match status" value="1"/>
</dbReference>
<dbReference type="SUPFAM" id="SSF48452">
    <property type="entry name" value="TPR-like"/>
    <property type="match status" value="1"/>
</dbReference>
<dbReference type="Pfam" id="PF00515">
    <property type="entry name" value="TPR_1"/>
    <property type="match status" value="3"/>
</dbReference>
<dbReference type="InterPro" id="IPR019734">
    <property type="entry name" value="TPR_rpt"/>
</dbReference>
<dbReference type="SMART" id="SM00028">
    <property type="entry name" value="TPR"/>
    <property type="match status" value="8"/>
</dbReference>
<evidence type="ECO:0000256" key="1">
    <source>
        <dbReference type="ARBA" id="ARBA00022737"/>
    </source>
</evidence>
<dbReference type="InterPro" id="IPR051685">
    <property type="entry name" value="Ycf3/AcsC/BcsC/TPR_MFPF"/>
</dbReference>
<dbReference type="PROSITE" id="PS50005">
    <property type="entry name" value="TPR"/>
    <property type="match status" value="6"/>
</dbReference>
<feature type="repeat" description="TPR" evidence="3">
    <location>
        <begin position="453"/>
        <end position="486"/>
    </location>
</feature>
<dbReference type="PROSITE" id="PS50293">
    <property type="entry name" value="TPR_REGION"/>
    <property type="match status" value="2"/>
</dbReference>
<evidence type="ECO:0000256" key="2">
    <source>
        <dbReference type="ARBA" id="ARBA00022803"/>
    </source>
</evidence>
<dbReference type="Pfam" id="PF13432">
    <property type="entry name" value="TPR_16"/>
    <property type="match status" value="1"/>
</dbReference>
<feature type="repeat" description="TPR" evidence="3">
    <location>
        <begin position="351"/>
        <end position="384"/>
    </location>
</feature>
<feature type="repeat" description="TPR" evidence="3">
    <location>
        <begin position="317"/>
        <end position="350"/>
    </location>
</feature>
<dbReference type="SUPFAM" id="SSF48439">
    <property type="entry name" value="Protein prenylyltransferase"/>
    <property type="match status" value="1"/>
</dbReference>
<dbReference type="PANTHER" id="PTHR44943:SF8">
    <property type="entry name" value="TPR REPEAT-CONTAINING PROTEIN MJ0263"/>
    <property type="match status" value="1"/>
</dbReference>
<gene>
    <name evidence="4" type="ORF">FEV09_09590</name>
</gene>
<evidence type="ECO:0000313" key="5">
    <source>
        <dbReference type="Proteomes" id="UP001152872"/>
    </source>
</evidence>
<dbReference type="InterPro" id="IPR013105">
    <property type="entry name" value="TPR_2"/>
</dbReference>
<evidence type="ECO:0000256" key="3">
    <source>
        <dbReference type="PROSITE-ProRule" id="PRU00339"/>
    </source>
</evidence>
<feature type="repeat" description="TPR" evidence="3">
    <location>
        <begin position="419"/>
        <end position="452"/>
    </location>
</feature>
<comment type="caution">
    <text evidence="4">The sequence shown here is derived from an EMBL/GenBank/DDBJ whole genome shotgun (WGS) entry which is preliminary data.</text>
</comment>
<accession>A0A9X4MAI4</accession>
<keyword evidence="2 3" id="KW-0802">TPR repeat</keyword>
<organism evidence="4 5">
    <name type="scientific">Pseudanabaena catenata USMAC16</name>
    <dbReference type="NCBI Taxonomy" id="1855837"/>
    <lineage>
        <taxon>Bacteria</taxon>
        <taxon>Bacillati</taxon>
        <taxon>Cyanobacteriota</taxon>
        <taxon>Cyanophyceae</taxon>
        <taxon>Pseudanabaenales</taxon>
        <taxon>Pseudanabaenaceae</taxon>
        <taxon>Pseudanabaena</taxon>
    </lineage>
</organism>
<proteinExistence type="predicted"/>
<keyword evidence="5" id="KW-1185">Reference proteome</keyword>
<dbReference type="RefSeq" id="WP_277909212.1">
    <property type="nucleotide sequence ID" value="NZ_VBTY01000065.1"/>
</dbReference>
<keyword evidence="1" id="KW-0677">Repeat</keyword>
<name>A0A9X4MAI4_9CYAN</name>
<dbReference type="EMBL" id="VBTY01000065">
    <property type="protein sequence ID" value="MDG3494810.1"/>
    <property type="molecule type" value="Genomic_DNA"/>
</dbReference>
<evidence type="ECO:0000313" key="4">
    <source>
        <dbReference type="EMBL" id="MDG3494810.1"/>
    </source>
</evidence>